<name>C9ZK45_TRYB9</name>
<proteinExistence type="predicted"/>
<dbReference type="Proteomes" id="UP000002316">
    <property type="component" value="Chromosome 3"/>
</dbReference>
<dbReference type="KEGG" id="tbg:TbgDal_III1480"/>
<organism evidence="2 3">
    <name type="scientific">Trypanosoma brucei gambiense (strain MHOM/CI/86/DAL972)</name>
    <dbReference type="NCBI Taxonomy" id="679716"/>
    <lineage>
        <taxon>Eukaryota</taxon>
        <taxon>Discoba</taxon>
        <taxon>Euglenozoa</taxon>
        <taxon>Kinetoplastea</taxon>
        <taxon>Metakinetoplastina</taxon>
        <taxon>Trypanosomatida</taxon>
        <taxon>Trypanosomatidae</taxon>
        <taxon>Trypanosoma</taxon>
    </lineage>
</organism>
<evidence type="ECO:0000256" key="1">
    <source>
        <dbReference type="SAM" id="Phobius"/>
    </source>
</evidence>
<dbReference type="AlphaFoldDB" id="C9ZK45"/>
<dbReference type="EMBL" id="FN554966">
    <property type="protein sequence ID" value="CBH09809.1"/>
    <property type="molecule type" value="Genomic_DNA"/>
</dbReference>
<evidence type="ECO:0000313" key="2">
    <source>
        <dbReference type="EMBL" id="CBH09809.1"/>
    </source>
</evidence>
<keyword evidence="1" id="KW-0812">Transmembrane</keyword>
<protein>
    <submittedName>
        <fullName evidence="2">Uncharacterized protein</fullName>
    </submittedName>
</protein>
<accession>C9ZK45</accession>
<feature type="transmembrane region" description="Helical" evidence="1">
    <location>
        <begin position="80"/>
        <end position="105"/>
    </location>
</feature>
<gene>
    <name evidence="2" type="ORF">TbgDal_III1480</name>
</gene>
<dbReference type="VEuPathDB" id="TriTrypDB:Tbg972.3.1480"/>
<feature type="transmembrane region" description="Helical" evidence="1">
    <location>
        <begin position="112"/>
        <end position="145"/>
    </location>
</feature>
<keyword evidence="1" id="KW-0472">Membrane</keyword>
<feature type="transmembrane region" description="Helical" evidence="1">
    <location>
        <begin position="50"/>
        <end position="68"/>
    </location>
</feature>
<evidence type="ECO:0000313" key="3">
    <source>
        <dbReference type="Proteomes" id="UP000002316"/>
    </source>
</evidence>
<reference evidence="3" key="1">
    <citation type="journal article" date="2010" name="PLoS Negl. Trop. Dis.">
        <title>The genome sequence of Trypanosoma brucei gambiense, causative agent of chronic human african trypanosomiasis.</title>
        <authorList>
            <person name="Jackson A.P."/>
            <person name="Sanders M."/>
            <person name="Berry A."/>
            <person name="McQuillan J."/>
            <person name="Aslett M.A."/>
            <person name="Quail M.A."/>
            <person name="Chukualim B."/>
            <person name="Capewell P."/>
            <person name="MacLeod A."/>
            <person name="Melville S.E."/>
            <person name="Gibson W."/>
            <person name="Barry J.D."/>
            <person name="Berriman M."/>
            <person name="Hertz-Fowler C."/>
        </authorList>
    </citation>
    <scope>NUCLEOTIDE SEQUENCE [LARGE SCALE GENOMIC DNA]</scope>
    <source>
        <strain evidence="3">MHOM/CI/86/DAL972</strain>
    </source>
</reference>
<keyword evidence="1" id="KW-1133">Transmembrane helix</keyword>
<dbReference type="RefSeq" id="XP_011772102.1">
    <property type="nucleotide sequence ID" value="XM_011773800.1"/>
</dbReference>
<dbReference type="GeneID" id="23858917"/>
<sequence>MRPLQFSLQLPSPRTHNPNFQIYFVPEKKKERERGKKKEKKRSKYKEKKMYNVILVFSSSLPPHVFPLKYYVLHETFHDILFCLFACLSSFFFTLGLWSFFFVFYWFRRCFFITCFFFSFFSSLFSILVCLFSFFIDCLFLNYYYYYYFYYYFLFFPSQTSC</sequence>